<evidence type="ECO:0000256" key="6">
    <source>
        <dbReference type="ARBA" id="ARBA00023049"/>
    </source>
</evidence>
<dbReference type="Pfam" id="PF01546">
    <property type="entry name" value="Peptidase_M20"/>
    <property type="match status" value="1"/>
</dbReference>
<dbReference type="InterPro" id="IPR008007">
    <property type="entry name" value="Peptidase_M42"/>
</dbReference>
<evidence type="ECO:0000256" key="8">
    <source>
        <dbReference type="PIRSR" id="PIRSR001123-1"/>
    </source>
</evidence>
<evidence type="ECO:0000256" key="4">
    <source>
        <dbReference type="ARBA" id="ARBA00022801"/>
    </source>
</evidence>
<evidence type="ECO:0000256" key="3">
    <source>
        <dbReference type="ARBA" id="ARBA00022723"/>
    </source>
</evidence>
<dbReference type="InterPro" id="IPR002933">
    <property type="entry name" value="Peptidase_M20"/>
</dbReference>
<dbReference type="PIRSF" id="PIRSF001123">
    <property type="entry name" value="PepA_GA"/>
    <property type="match status" value="1"/>
</dbReference>
<evidence type="ECO:0000256" key="7">
    <source>
        <dbReference type="PIRNR" id="PIRNR001123"/>
    </source>
</evidence>
<dbReference type="Proteomes" id="UP001290462">
    <property type="component" value="Unassembled WGS sequence"/>
</dbReference>
<feature type="binding site" evidence="9">
    <location>
        <position position="105"/>
    </location>
    <ligand>
        <name>Zn(2+)</name>
        <dbReference type="ChEBI" id="CHEBI:29105"/>
        <label>1</label>
    </ligand>
</feature>
<comment type="cofactor">
    <cofactor evidence="1">
        <name>Zn(2+)</name>
        <dbReference type="ChEBI" id="CHEBI:29105"/>
    </cofactor>
</comment>
<sequence length="371" mass="39301">MIVERVVATFIELVKIDSESKNEGKFQAYLKTKFEKLGLDVYEDDTITQTGLGANNLVCRLAGNTAADALFFSCHVDTVTPGVGIKPMIKEGAVYSDGTTILAADDKAGIAIMIELIEQLKENNESHGTVEFVLSPGEEIGLVGASAFDVGVLEADYGFVLDNGGPVGSITVGSPTLYGIEVTIKGITAHAGLEPEKGVSAIEIAAKAIAKMKLGRLDADTTANIGTINGGTASNIVSDEVKVFAEARSISHEACEAQVKHMTDLFIETAKELGGTATVVTDIKSVGYRFTKESKTVKLAAEAITKINRTPNYDISGGGSDANVFNAKGKETANLSIGYEKIHTVHEMIPIIELKKAVELAYQLVKDVGQK</sequence>
<dbReference type="SUPFAM" id="SSF53187">
    <property type="entry name" value="Zn-dependent exopeptidases"/>
    <property type="match status" value="1"/>
</dbReference>
<dbReference type="InterPro" id="IPR036264">
    <property type="entry name" value="Bact_exopeptidase_dim_dom"/>
</dbReference>
<evidence type="ECO:0000313" key="11">
    <source>
        <dbReference type="EMBL" id="MDZ5758616.1"/>
    </source>
</evidence>
<keyword evidence="3 9" id="KW-0479">Metal-binding</keyword>
<dbReference type="RefSeq" id="WP_322808837.1">
    <property type="nucleotide sequence ID" value="NZ_JAVBVO010000003.1"/>
</dbReference>
<feature type="active site" description="Proton acceptor" evidence="8">
    <location>
        <position position="138"/>
    </location>
</feature>
<keyword evidence="6" id="KW-0482">Metalloprotease</keyword>
<dbReference type="Gene3D" id="3.30.70.360">
    <property type="match status" value="1"/>
</dbReference>
<dbReference type="InterPro" id="IPR001261">
    <property type="entry name" value="ArgE/DapE_CS"/>
</dbReference>
<dbReference type="InterPro" id="IPR010162">
    <property type="entry name" value="PepT-like"/>
</dbReference>
<dbReference type="InterPro" id="IPR011650">
    <property type="entry name" value="Peptidase_M20_dimer"/>
</dbReference>
<dbReference type="GO" id="GO:0004177">
    <property type="term" value="F:aminopeptidase activity"/>
    <property type="evidence" value="ECO:0007669"/>
    <property type="project" value="UniProtKB-UniRule"/>
</dbReference>
<evidence type="ECO:0000256" key="2">
    <source>
        <dbReference type="ARBA" id="ARBA00022670"/>
    </source>
</evidence>
<evidence type="ECO:0000313" key="12">
    <source>
        <dbReference type="Proteomes" id="UP001290462"/>
    </source>
</evidence>
<dbReference type="Gene3D" id="3.40.630.10">
    <property type="entry name" value="Zn peptidases"/>
    <property type="match status" value="1"/>
</dbReference>
<dbReference type="Pfam" id="PF07687">
    <property type="entry name" value="M20_dimer"/>
    <property type="match status" value="1"/>
</dbReference>
<keyword evidence="5" id="KW-0862">Zinc</keyword>
<accession>A0AAW9K5U7</accession>
<dbReference type="PANTHER" id="PTHR42994:SF2">
    <property type="entry name" value="PEPTIDASE"/>
    <property type="match status" value="1"/>
</dbReference>
<dbReference type="PANTHER" id="PTHR42994">
    <property type="entry name" value="PEPTIDASE T"/>
    <property type="match status" value="1"/>
</dbReference>
<dbReference type="NCBIfam" id="TIGR01883">
    <property type="entry name" value="PepT-like"/>
    <property type="match status" value="1"/>
</dbReference>
<evidence type="ECO:0000259" key="10">
    <source>
        <dbReference type="Pfam" id="PF07687"/>
    </source>
</evidence>
<feature type="binding site" evidence="9">
    <location>
        <position position="162"/>
    </location>
    <ligand>
        <name>Zn(2+)</name>
        <dbReference type="ChEBI" id="CHEBI:29105"/>
        <label>1</label>
    </ligand>
</feature>
<gene>
    <name evidence="11" type="ORF">RAK27_08120</name>
</gene>
<comment type="similarity">
    <text evidence="7">Belongs to the peptidase M42 family.</text>
</comment>
<organism evidence="11 12">
    <name type="scientific">Carnobacterium maltaromaticum</name>
    <name type="common">Carnobacterium piscicola</name>
    <dbReference type="NCBI Taxonomy" id="2751"/>
    <lineage>
        <taxon>Bacteria</taxon>
        <taxon>Bacillati</taxon>
        <taxon>Bacillota</taxon>
        <taxon>Bacilli</taxon>
        <taxon>Lactobacillales</taxon>
        <taxon>Carnobacteriaceae</taxon>
        <taxon>Carnobacterium</taxon>
    </lineage>
</organism>
<dbReference type="SUPFAM" id="SSF55031">
    <property type="entry name" value="Bacterial exopeptidase dimerisation domain"/>
    <property type="match status" value="1"/>
</dbReference>
<comment type="cofactor">
    <cofactor evidence="9">
        <name>a divalent metal cation</name>
        <dbReference type="ChEBI" id="CHEBI:60240"/>
    </cofactor>
    <text evidence="9">Binds 2 divalent metal cations per subunit.</text>
</comment>
<dbReference type="GO" id="GO:0006508">
    <property type="term" value="P:proteolysis"/>
    <property type="evidence" value="ECO:0007669"/>
    <property type="project" value="UniProtKB-KW"/>
</dbReference>
<keyword evidence="2" id="KW-0645">Protease</keyword>
<dbReference type="AlphaFoldDB" id="A0AAW9K5U7"/>
<feature type="binding site" evidence="9">
    <location>
        <position position="139"/>
    </location>
    <ligand>
        <name>Zn(2+)</name>
        <dbReference type="ChEBI" id="CHEBI:29105"/>
        <label>2</label>
    </ligand>
</feature>
<dbReference type="EMBL" id="JAVBVO010000003">
    <property type="protein sequence ID" value="MDZ5758616.1"/>
    <property type="molecule type" value="Genomic_DNA"/>
</dbReference>
<dbReference type="GO" id="GO:0046872">
    <property type="term" value="F:metal ion binding"/>
    <property type="evidence" value="ECO:0007669"/>
    <property type="project" value="UniProtKB-UniRule"/>
</dbReference>
<name>A0AAW9K5U7_CARML</name>
<dbReference type="PROSITE" id="PS00759">
    <property type="entry name" value="ARGE_DAPE_CPG2_2"/>
    <property type="match status" value="1"/>
</dbReference>
<protein>
    <submittedName>
        <fullName evidence="11">M20/M25/M40 family metallo-hydrolase</fullName>
    </submittedName>
</protein>
<dbReference type="GO" id="GO:0008237">
    <property type="term" value="F:metallopeptidase activity"/>
    <property type="evidence" value="ECO:0007669"/>
    <property type="project" value="UniProtKB-KW"/>
</dbReference>
<proteinExistence type="inferred from homology"/>
<reference evidence="11" key="1">
    <citation type="submission" date="2023-08" db="EMBL/GenBank/DDBJ databases">
        <title>Genomic characterization of piscicolin 126 produced by Carnobacterium maltaromaticum CM22 strain isolated from salmon (Salmo salar).</title>
        <authorList>
            <person name="Gonzalez-Gragera E."/>
            <person name="Garcia-Lopez J.D."/>
            <person name="Teso-Perez C."/>
            <person name="Gimenez-Hernandez I."/>
            <person name="Peralta-Sanchez J.M."/>
            <person name="Valdivia E."/>
            <person name="Montalban-Lopez M."/>
            <person name="Martin-Platero A.M."/>
            <person name="Banos A."/>
            <person name="Martinez-Bueno M."/>
        </authorList>
    </citation>
    <scope>NUCLEOTIDE SEQUENCE</scope>
    <source>
        <strain evidence="11">CM22</strain>
    </source>
</reference>
<feature type="binding site" evidence="9">
    <location>
        <position position="105"/>
    </location>
    <ligand>
        <name>Zn(2+)</name>
        <dbReference type="ChEBI" id="CHEBI:29105"/>
        <label>2</label>
    </ligand>
</feature>
<comment type="caution">
    <text evidence="11">The sequence shown here is derived from an EMBL/GenBank/DDBJ whole genome shotgun (WGS) entry which is preliminary data.</text>
</comment>
<evidence type="ECO:0000256" key="5">
    <source>
        <dbReference type="ARBA" id="ARBA00022833"/>
    </source>
</evidence>
<evidence type="ECO:0000256" key="1">
    <source>
        <dbReference type="ARBA" id="ARBA00001947"/>
    </source>
</evidence>
<feature type="domain" description="Peptidase M20 dimerisation" evidence="10">
    <location>
        <begin position="177"/>
        <end position="271"/>
    </location>
</feature>
<evidence type="ECO:0000256" key="9">
    <source>
        <dbReference type="PIRSR" id="PIRSR001123-2"/>
    </source>
</evidence>
<keyword evidence="4" id="KW-0378">Hydrolase</keyword>